<dbReference type="AlphaFoldDB" id="A0A4R6T3K8"/>
<name>A0A4R6T3K8_9SPHI</name>
<evidence type="ECO:0000313" key="2">
    <source>
        <dbReference type="Proteomes" id="UP000295620"/>
    </source>
</evidence>
<organism evidence="1 2">
    <name type="scientific">Pedobacter metabolipauper</name>
    <dbReference type="NCBI Taxonomy" id="425513"/>
    <lineage>
        <taxon>Bacteria</taxon>
        <taxon>Pseudomonadati</taxon>
        <taxon>Bacteroidota</taxon>
        <taxon>Sphingobacteriia</taxon>
        <taxon>Sphingobacteriales</taxon>
        <taxon>Sphingobacteriaceae</taxon>
        <taxon>Pedobacter</taxon>
    </lineage>
</organism>
<protein>
    <submittedName>
        <fullName evidence="1">Uncharacterized protein</fullName>
    </submittedName>
</protein>
<proteinExistence type="predicted"/>
<gene>
    <name evidence="1" type="ORF">ATK78_1251</name>
</gene>
<dbReference type="Proteomes" id="UP000295620">
    <property type="component" value="Unassembled WGS sequence"/>
</dbReference>
<evidence type="ECO:0000313" key="1">
    <source>
        <dbReference type="EMBL" id="TDQ12120.1"/>
    </source>
</evidence>
<accession>A0A4R6T3K8</accession>
<dbReference type="EMBL" id="SNYC01000003">
    <property type="protein sequence ID" value="TDQ12120.1"/>
    <property type="molecule type" value="Genomic_DNA"/>
</dbReference>
<sequence length="83" mass="9188">MLDLQIIDYYLEESVNFISLTGDVIRRNTVRLFFWVLSGTLDSFGSAGAGKDQKVSSTDDISPLNEKQSVENQVIGFIDPDSA</sequence>
<dbReference type="RefSeq" id="WP_133575131.1">
    <property type="nucleotide sequence ID" value="NZ_SNYC01000003.1"/>
</dbReference>
<keyword evidence="2" id="KW-1185">Reference proteome</keyword>
<reference evidence="1 2" key="1">
    <citation type="submission" date="2019-03" db="EMBL/GenBank/DDBJ databases">
        <title>Genomic Encyclopedia of Archaeal and Bacterial Type Strains, Phase II (KMG-II): from individual species to whole genera.</title>
        <authorList>
            <person name="Goeker M."/>
        </authorList>
    </citation>
    <scope>NUCLEOTIDE SEQUENCE [LARGE SCALE GENOMIC DNA]</scope>
    <source>
        <strain evidence="1 2">DSM 19035</strain>
    </source>
</reference>
<comment type="caution">
    <text evidence="1">The sequence shown here is derived from an EMBL/GenBank/DDBJ whole genome shotgun (WGS) entry which is preliminary data.</text>
</comment>